<organism evidence="2 3">
    <name type="scientific">Streptomyces rimosus subsp. rimosus (strain ATCC 10970 / DSM 40260 / JCM 4667 / NRRL 2234)</name>
    <dbReference type="NCBI Taxonomy" id="1265868"/>
    <lineage>
        <taxon>Bacteria</taxon>
        <taxon>Bacillati</taxon>
        <taxon>Actinomycetota</taxon>
        <taxon>Actinomycetes</taxon>
        <taxon>Kitasatosporales</taxon>
        <taxon>Streptomycetaceae</taxon>
        <taxon>Streptomyces</taxon>
    </lineage>
</organism>
<dbReference type="EMBL" id="CP048262">
    <property type="protein sequence ID" value="QST86682.1"/>
    <property type="molecule type" value="Genomic_DNA"/>
</dbReference>
<dbReference type="Pfam" id="PF14311">
    <property type="entry name" value="DUF4379"/>
    <property type="match status" value="1"/>
</dbReference>
<gene>
    <name evidence="2" type="ORF">SRIM_041460</name>
</gene>
<keyword evidence="2" id="KW-0614">Plasmid</keyword>
<dbReference type="Proteomes" id="UP000011074">
    <property type="component" value="Plasmid pSRP1"/>
</dbReference>
<evidence type="ECO:0000313" key="2">
    <source>
        <dbReference type="EMBL" id="QST86682.1"/>
    </source>
</evidence>
<name>A0A8A1V682_STRR1</name>
<evidence type="ECO:0000259" key="1">
    <source>
        <dbReference type="Pfam" id="PF14311"/>
    </source>
</evidence>
<geneLocation type="plasmid" evidence="2 3">
    <name>pSRP1</name>
</geneLocation>
<reference evidence="2" key="3">
    <citation type="journal article" date="2021" name="bioRxiv">
        <title>Bilateral symmetry of linear streptomycete chromosomes.</title>
        <authorList>
            <person name="Algora-Gallardo L."/>
            <person name="Schniete J.K."/>
            <person name="Mark D.R."/>
            <person name="Hunter I.S."/>
            <person name="Herron P.R."/>
        </authorList>
    </citation>
    <scope>NUCLEOTIDE SEQUENCE</scope>
    <source>
        <strain evidence="2">ATCC 10970</strain>
        <plasmid evidence="2">pSRP1</plasmid>
    </source>
</reference>
<accession>A0A8A1V682</accession>
<reference evidence="2" key="2">
    <citation type="submission" date="2020-01" db="EMBL/GenBank/DDBJ databases">
        <authorList>
            <person name="Algora L."/>
            <person name="Schniete J.K."/>
            <person name="MacFadyen A."/>
            <person name="Hoskisson P.A."/>
            <person name="Hunter I.S."/>
            <person name="Herron P.R."/>
        </authorList>
    </citation>
    <scope>NUCLEOTIDE SEQUENCE</scope>
    <source>
        <strain evidence="2">ATCC 10970</strain>
        <plasmid evidence="2">pSRP1</plasmid>
    </source>
</reference>
<feature type="domain" description="Treble clef zinc finger" evidence="1">
    <location>
        <begin position="18"/>
        <end position="61"/>
    </location>
</feature>
<dbReference type="InterPro" id="IPR025487">
    <property type="entry name" value="DUF4379"/>
</dbReference>
<reference evidence="2" key="1">
    <citation type="submission" date="2012-12" db="EMBL/GenBank/DDBJ databases">
        <authorList>
            <person name="Pethick F.E."/>
            <person name="MacFadyen A.C."/>
            <person name="Tang Z."/>
            <person name="Sangal V."/>
            <person name="Tze-Tze L."/>
            <person name="Chu J."/>
            <person name="Guo M."/>
            <person name="Kirby R."/>
            <person name="Hoskisson P.A."/>
            <person name="Herron P.R."/>
            <person name="Hunter I.S."/>
        </authorList>
    </citation>
    <scope>NUCLEOTIDE SEQUENCE</scope>
    <source>
        <strain evidence="2">ATCC 10970</strain>
        <plasmid evidence="2">pSRP1</plasmid>
    </source>
</reference>
<sequence length="71" mass="7983">MVADELIEVIGHPGWTAIDLRASSTKQCRWRCSKPGCPGAWEATPDQRTRRDGTGMRCPACFPRRRRRAGV</sequence>
<protein>
    <submittedName>
        <fullName evidence="2">Zinc-ribbon domain-containing protein</fullName>
    </submittedName>
</protein>
<dbReference type="AlphaFoldDB" id="A0A8A1V682"/>
<proteinExistence type="predicted"/>
<evidence type="ECO:0000313" key="3">
    <source>
        <dbReference type="Proteomes" id="UP000011074"/>
    </source>
</evidence>